<evidence type="ECO:0000313" key="7">
    <source>
        <dbReference type="EMBL" id="RHN62601.1"/>
    </source>
</evidence>
<dbReference type="Gramene" id="rna25194">
    <property type="protein sequence ID" value="RHN62601.1"/>
    <property type="gene ID" value="gene25194"/>
</dbReference>
<reference evidence="7" key="5">
    <citation type="journal article" date="2018" name="Nat. Plants">
        <title>Whole-genome landscape of Medicago truncatula symbiotic genes.</title>
        <authorList>
            <person name="Pecrix Y."/>
            <person name="Gamas P."/>
            <person name="Carrere S."/>
        </authorList>
    </citation>
    <scope>NUCLEOTIDE SEQUENCE</scope>
    <source>
        <tissue evidence="7">Leaves</tissue>
    </source>
</reference>
<dbReference type="AlphaFoldDB" id="G7JSZ7"/>
<gene>
    <name evidence="8" type="primary">11409775</name>
    <name evidence="6" type="ordered locus">MTR_4g092550</name>
    <name evidence="7" type="ORF">MtrunA17_Chr4g0049201</name>
</gene>
<dbReference type="GO" id="GO:0016020">
    <property type="term" value="C:membrane"/>
    <property type="evidence" value="ECO:0007669"/>
    <property type="project" value="UniProtKB-SubCell"/>
</dbReference>
<evidence type="ECO:0000313" key="8">
    <source>
        <dbReference type="EnsemblPlants" id="AES90511"/>
    </source>
</evidence>
<dbReference type="HOGENOM" id="CLU_000288_21_4_1"/>
<dbReference type="Gene3D" id="3.30.200.20">
    <property type="entry name" value="Phosphorylase Kinase, domain 1"/>
    <property type="match status" value="1"/>
</dbReference>
<dbReference type="eggNOG" id="ENOG502SIPG">
    <property type="taxonomic scope" value="Eukaryota"/>
</dbReference>
<dbReference type="PANTHER" id="PTHR48006">
    <property type="entry name" value="LEUCINE-RICH REPEAT-CONTAINING PROTEIN DDB_G0281931-RELATED"/>
    <property type="match status" value="1"/>
</dbReference>
<dbReference type="PaxDb" id="3880-AES90511"/>
<dbReference type="InterPro" id="IPR000719">
    <property type="entry name" value="Prot_kinase_dom"/>
</dbReference>
<keyword evidence="3" id="KW-1133">Transmembrane helix</keyword>
<keyword evidence="3" id="KW-0812">Transmembrane</keyword>
<reference evidence="10" key="4">
    <citation type="journal article" date="2018" name="Nat. Plants">
        <title>Whole-genome landscape of Medicago truncatula symbiotic genes.</title>
        <authorList>
            <person name="Pecrix Y."/>
            <person name="Staton S.E."/>
            <person name="Sallet E."/>
            <person name="Lelandais-Briere C."/>
            <person name="Moreau S."/>
            <person name="Carrere S."/>
            <person name="Blein T."/>
            <person name="Jardinaud M.F."/>
            <person name="Latrasse D."/>
            <person name="Zouine M."/>
            <person name="Zahm M."/>
            <person name="Kreplak J."/>
            <person name="Mayjonade B."/>
            <person name="Satge C."/>
            <person name="Perez M."/>
            <person name="Cauet S."/>
            <person name="Marande W."/>
            <person name="Chantry-Darmon C."/>
            <person name="Lopez-Roques C."/>
            <person name="Bouchez O."/>
            <person name="Berard A."/>
            <person name="Debelle F."/>
            <person name="Munos S."/>
            <person name="Bendahmane A."/>
            <person name="Berges H."/>
            <person name="Niebel A."/>
            <person name="Buitink J."/>
            <person name="Frugier F."/>
            <person name="Benhamed M."/>
            <person name="Crespi M."/>
            <person name="Gouzy J."/>
            <person name="Gamas P."/>
        </authorList>
    </citation>
    <scope>NUCLEOTIDE SEQUENCE [LARGE SCALE GENOMIC DNA]</scope>
    <source>
        <strain evidence="10">cv. Jemalong A17</strain>
    </source>
</reference>
<dbReference type="InterPro" id="IPR011009">
    <property type="entry name" value="Kinase-like_dom_sf"/>
</dbReference>
<name>G7JSZ7_MEDTR</name>
<feature type="region of interest" description="Disordered" evidence="2">
    <location>
        <begin position="413"/>
        <end position="433"/>
    </location>
</feature>
<accession>G7JSZ7</accession>
<evidence type="ECO:0000313" key="10">
    <source>
        <dbReference type="Proteomes" id="UP000265566"/>
    </source>
</evidence>
<dbReference type="EnsemblPlants" id="AES90511">
    <property type="protein sequence ID" value="AES90511"/>
    <property type="gene ID" value="MTR_4g092550"/>
</dbReference>
<feature type="transmembrane region" description="Helical" evidence="3">
    <location>
        <begin position="60"/>
        <end position="78"/>
    </location>
</feature>
<reference evidence="8" key="3">
    <citation type="submission" date="2015-04" db="UniProtKB">
        <authorList>
            <consortium name="EnsemblPlants"/>
        </authorList>
    </citation>
    <scope>IDENTIFICATION</scope>
    <source>
        <strain evidence="8">cv. Jemalong A17</strain>
    </source>
</reference>
<dbReference type="OMA" id="HNCEIRI"/>
<organism evidence="6 9">
    <name type="scientific">Medicago truncatula</name>
    <name type="common">Barrel medic</name>
    <name type="synonym">Medicago tribuloides</name>
    <dbReference type="NCBI Taxonomy" id="3880"/>
    <lineage>
        <taxon>Eukaryota</taxon>
        <taxon>Viridiplantae</taxon>
        <taxon>Streptophyta</taxon>
        <taxon>Embryophyta</taxon>
        <taxon>Tracheophyta</taxon>
        <taxon>Spermatophyta</taxon>
        <taxon>Magnoliopsida</taxon>
        <taxon>eudicotyledons</taxon>
        <taxon>Gunneridae</taxon>
        <taxon>Pentapetalae</taxon>
        <taxon>rosids</taxon>
        <taxon>fabids</taxon>
        <taxon>Fabales</taxon>
        <taxon>Fabaceae</taxon>
        <taxon>Papilionoideae</taxon>
        <taxon>50 kb inversion clade</taxon>
        <taxon>NPAAA clade</taxon>
        <taxon>Hologalegina</taxon>
        <taxon>IRL clade</taxon>
        <taxon>Trifolieae</taxon>
        <taxon>Medicago</taxon>
    </lineage>
</organism>
<evidence type="ECO:0000256" key="1">
    <source>
        <dbReference type="ARBA" id="ARBA00004479"/>
    </source>
</evidence>
<keyword evidence="3" id="KW-0472">Membrane</keyword>
<dbReference type="GO" id="GO:0005524">
    <property type="term" value="F:ATP binding"/>
    <property type="evidence" value="ECO:0007669"/>
    <property type="project" value="InterPro"/>
</dbReference>
<dbReference type="EMBL" id="PSQE01000004">
    <property type="protein sequence ID" value="RHN62601.1"/>
    <property type="molecule type" value="Genomic_DNA"/>
</dbReference>
<protein>
    <submittedName>
        <fullName evidence="6">Tyrosine kinase family protein</fullName>
    </submittedName>
</protein>
<dbReference type="InterPro" id="IPR051824">
    <property type="entry name" value="LRR_Rcpt-Like_S/T_Kinase"/>
</dbReference>
<evidence type="ECO:0000313" key="9">
    <source>
        <dbReference type="Proteomes" id="UP000002051"/>
    </source>
</evidence>
<dbReference type="Pfam" id="PF07714">
    <property type="entry name" value="PK_Tyr_Ser-Thr"/>
    <property type="match status" value="1"/>
</dbReference>
<evidence type="ECO:0000256" key="3">
    <source>
        <dbReference type="SAM" id="Phobius"/>
    </source>
</evidence>
<dbReference type="EMBL" id="CM001220">
    <property type="protein sequence ID" value="AES90511.1"/>
    <property type="molecule type" value="Genomic_DNA"/>
</dbReference>
<dbReference type="InterPro" id="IPR001245">
    <property type="entry name" value="Ser-Thr/Tyr_kinase_cat_dom"/>
</dbReference>
<evidence type="ECO:0000313" key="6">
    <source>
        <dbReference type="EMBL" id="AES90511.1"/>
    </source>
</evidence>
<feature type="signal peptide" evidence="4">
    <location>
        <begin position="1"/>
        <end position="25"/>
    </location>
</feature>
<dbReference type="KEGG" id="mtr:11409775"/>
<dbReference type="PROSITE" id="PS50011">
    <property type="entry name" value="PROTEIN_KINASE_DOM"/>
    <property type="match status" value="1"/>
</dbReference>
<keyword evidence="4" id="KW-0732">Signal</keyword>
<dbReference type="OrthoDB" id="1890790at2759"/>
<dbReference type="SUPFAM" id="SSF56112">
    <property type="entry name" value="Protein kinase-like (PK-like)"/>
    <property type="match status" value="1"/>
</dbReference>
<keyword evidence="7" id="KW-0808">Transferase</keyword>
<reference evidence="6 9" key="1">
    <citation type="journal article" date="2011" name="Nature">
        <title>The Medicago genome provides insight into the evolution of rhizobial symbioses.</title>
        <authorList>
            <person name="Young N.D."/>
            <person name="Debelle F."/>
            <person name="Oldroyd G.E."/>
            <person name="Geurts R."/>
            <person name="Cannon S.B."/>
            <person name="Udvardi M.K."/>
            <person name="Benedito V.A."/>
            <person name="Mayer K.F."/>
            <person name="Gouzy J."/>
            <person name="Schoof H."/>
            <person name="Van de Peer Y."/>
            <person name="Proost S."/>
            <person name="Cook D.R."/>
            <person name="Meyers B.C."/>
            <person name="Spannagl M."/>
            <person name="Cheung F."/>
            <person name="De Mita S."/>
            <person name="Krishnakumar V."/>
            <person name="Gundlach H."/>
            <person name="Zhou S."/>
            <person name="Mudge J."/>
            <person name="Bharti A.K."/>
            <person name="Murray J.D."/>
            <person name="Naoumkina M.A."/>
            <person name="Rosen B."/>
            <person name="Silverstein K.A."/>
            <person name="Tang H."/>
            <person name="Rombauts S."/>
            <person name="Zhao P.X."/>
            <person name="Zhou P."/>
            <person name="Barbe V."/>
            <person name="Bardou P."/>
            <person name="Bechner M."/>
            <person name="Bellec A."/>
            <person name="Berger A."/>
            <person name="Berges H."/>
            <person name="Bidwell S."/>
            <person name="Bisseling T."/>
            <person name="Choisne N."/>
            <person name="Couloux A."/>
            <person name="Denny R."/>
            <person name="Deshpande S."/>
            <person name="Dai X."/>
            <person name="Doyle J.J."/>
            <person name="Dudez A.M."/>
            <person name="Farmer A.D."/>
            <person name="Fouteau S."/>
            <person name="Franken C."/>
            <person name="Gibelin C."/>
            <person name="Gish J."/>
            <person name="Goldstein S."/>
            <person name="Gonzalez A.J."/>
            <person name="Green P.J."/>
            <person name="Hallab A."/>
            <person name="Hartog M."/>
            <person name="Hua A."/>
            <person name="Humphray S.J."/>
            <person name="Jeong D.H."/>
            <person name="Jing Y."/>
            <person name="Jocker A."/>
            <person name="Kenton S.M."/>
            <person name="Kim D.J."/>
            <person name="Klee K."/>
            <person name="Lai H."/>
            <person name="Lang C."/>
            <person name="Lin S."/>
            <person name="Macmil S.L."/>
            <person name="Magdelenat G."/>
            <person name="Matthews L."/>
            <person name="McCorrison J."/>
            <person name="Monaghan E.L."/>
            <person name="Mun J.H."/>
            <person name="Najar F.Z."/>
            <person name="Nicholson C."/>
            <person name="Noirot C."/>
            <person name="O'Bleness M."/>
            <person name="Paule C.R."/>
            <person name="Poulain J."/>
            <person name="Prion F."/>
            <person name="Qin B."/>
            <person name="Qu C."/>
            <person name="Retzel E.F."/>
            <person name="Riddle C."/>
            <person name="Sallet E."/>
            <person name="Samain S."/>
            <person name="Samson N."/>
            <person name="Sanders I."/>
            <person name="Saurat O."/>
            <person name="Scarpelli C."/>
            <person name="Schiex T."/>
            <person name="Segurens B."/>
            <person name="Severin A.J."/>
            <person name="Sherrier D.J."/>
            <person name="Shi R."/>
            <person name="Sims S."/>
            <person name="Singer S.R."/>
            <person name="Sinharoy S."/>
            <person name="Sterck L."/>
            <person name="Viollet A."/>
            <person name="Wang B.B."/>
            <person name="Wang K."/>
            <person name="Wang M."/>
            <person name="Wang X."/>
            <person name="Warfsmann J."/>
            <person name="Weissenbach J."/>
            <person name="White D.D."/>
            <person name="White J.D."/>
            <person name="Wiley G.B."/>
            <person name="Wincker P."/>
            <person name="Xing Y."/>
            <person name="Yang L."/>
            <person name="Yao Z."/>
            <person name="Ying F."/>
            <person name="Zhai J."/>
            <person name="Zhou L."/>
            <person name="Zuber A."/>
            <person name="Denarie J."/>
            <person name="Dixon R.A."/>
            <person name="May G.D."/>
            <person name="Schwartz D.C."/>
            <person name="Rogers J."/>
            <person name="Quetier F."/>
            <person name="Town C.D."/>
            <person name="Roe B.A."/>
        </authorList>
    </citation>
    <scope>NUCLEOTIDE SEQUENCE [LARGE SCALE GENOMIC DNA]</scope>
    <source>
        <strain evidence="6">A17</strain>
        <strain evidence="8 9">cv. Jemalong A17</strain>
    </source>
</reference>
<feature type="domain" description="Protein kinase" evidence="5">
    <location>
        <begin position="156"/>
        <end position="415"/>
    </location>
</feature>
<dbReference type="Gene3D" id="1.10.510.10">
    <property type="entry name" value="Transferase(Phosphotransferase) domain 1"/>
    <property type="match status" value="1"/>
</dbReference>
<feature type="chain" id="PRO_5014573125" evidence="4">
    <location>
        <begin position="26"/>
        <end position="433"/>
    </location>
</feature>
<dbReference type="Proteomes" id="UP000265566">
    <property type="component" value="Chromosome 4"/>
</dbReference>
<reference evidence="6 9" key="2">
    <citation type="journal article" date="2014" name="BMC Genomics">
        <title>An improved genome release (version Mt4.0) for the model legume Medicago truncatula.</title>
        <authorList>
            <person name="Tang H."/>
            <person name="Krishnakumar V."/>
            <person name="Bidwell S."/>
            <person name="Rosen B."/>
            <person name="Chan A."/>
            <person name="Zhou S."/>
            <person name="Gentzbittel L."/>
            <person name="Childs K.L."/>
            <person name="Yandell M."/>
            <person name="Gundlach H."/>
            <person name="Mayer K.F."/>
            <person name="Schwartz D.C."/>
            <person name="Town C.D."/>
        </authorList>
    </citation>
    <scope>GENOME REANNOTATION</scope>
    <source>
        <strain evidence="8 9">cv. Jemalong A17</strain>
    </source>
</reference>
<comment type="subcellular location">
    <subcellularLocation>
        <location evidence="1">Membrane</location>
        <topology evidence="1">Single-pass type I membrane protein</topology>
    </subcellularLocation>
</comment>
<dbReference type="GO" id="GO:0004672">
    <property type="term" value="F:protein kinase activity"/>
    <property type="evidence" value="ECO:0000318"/>
    <property type="project" value="GO_Central"/>
</dbReference>
<keyword evidence="9" id="KW-1185">Reference proteome</keyword>
<dbReference type="GO" id="GO:0045088">
    <property type="term" value="P:regulation of innate immune response"/>
    <property type="evidence" value="ECO:0000318"/>
    <property type="project" value="GO_Central"/>
</dbReference>
<keyword evidence="6" id="KW-0418">Kinase</keyword>
<sequence length="433" mass="49477">MAFQIRRDNLFAVFLCIGMLMTVQSSETDMYRLKYIKNSLEDPFNDKSIDFHESFKGGLIVGYVFSLSCSVMLTCMIYSKCVQFNKRKNNNLNKAKELGKYICSIMSTRTRMVTNQMHELLHPWLARKEIKEISILLGRLTSTIWLEELRDTTDCFAIDNAIGVGKMGMMYQGNLPNGQLLAVKRLSNYRLFERQFLLETTIMSRYRHKNIVPMLGFCIEGKERLLAYEYMSNGRLSKWLYPLKSEVIRLKWPERVNIALGLARGLSWLHHSCDLGIVHFNIYSQCILLDENFEPKISNFGQAKFMNPNIEDHLSTMFKVNDGKKDVYDFGSVLFELITGKTYNELTRSSTTTNLYDNPSNFYNAIDKSLPGQGFENGVCALLKIACECVKPINQRPTMLEVYNNLSNTSKSQYVSSGDSNPTGGSQIASGIL</sequence>
<proteinExistence type="predicted"/>
<evidence type="ECO:0000259" key="5">
    <source>
        <dbReference type="PROSITE" id="PS50011"/>
    </source>
</evidence>
<dbReference type="PANTHER" id="PTHR48006:SF74">
    <property type="entry name" value="LRR RECEPTOR-LIKE KINASE FAMILY PROTEIN"/>
    <property type="match status" value="1"/>
</dbReference>
<dbReference type="Proteomes" id="UP000002051">
    <property type="component" value="Chromosome 4"/>
</dbReference>
<evidence type="ECO:0000256" key="4">
    <source>
        <dbReference type="SAM" id="SignalP"/>
    </source>
</evidence>
<evidence type="ECO:0000256" key="2">
    <source>
        <dbReference type="SAM" id="MobiDB-lite"/>
    </source>
</evidence>